<feature type="signal peptide" evidence="1">
    <location>
        <begin position="1"/>
        <end position="26"/>
    </location>
</feature>
<gene>
    <name evidence="2" type="ORF">K503DRAFT_767288</name>
</gene>
<name>A0A1B7NAI4_9AGAM</name>
<sequence>MLLVEFLRLVLAVLLHSMCRSHHALGLRFLRLRYLRSCIEFMLSPMAICIVAEHCAPQLNDDYSILRLSSQSFLYLNKVDSNGKQSCMFRCRRPQKNASNEGRPLVHMIVRPVS</sequence>
<dbReference type="InParanoid" id="A0A1B7NAI4"/>
<protein>
    <recommendedName>
        <fullName evidence="4">Secreted protein</fullName>
    </recommendedName>
</protein>
<dbReference type="EMBL" id="KV448169">
    <property type="protein sequence ID" value="OAX41892.1"/>
    <property type="molecule type" value="Genomic_DNA"/>
</dbReference>
<keyword evidence="1" id="KW-0732">Signal</keyword>
<accession>A0A1B7NAI4</accession>
<feature type="chain" id="PRO_5008597903" description="Secreted protein" evidence="1">
    <location>
        <begin position="27"/>
        <end position="114"/>
    </location>
</feature>
<evidence type="ECO:0008006" key="4">
    <source>
        <dbReference type="Google" id="ProtNLM"/>
    </source>
</evidence>
<dbReference type="AlphaFoldDB" id="A0A1B7NAI4"/>
<keyword evidence="3" id="KW-1185">Reference proteome</keyword>
<evidence type="ECO:0000313" key="2">
    <source>
        <dbReference type="EMBL" id="OAX41892.1"/>
    </source>
</evidence>
<evidence type="ECO:0000313" key="3">
    <source>
        <dbReference type="Proteomes" id="UP000092154"/>
    </source>
</evidence>
<organism evidence="2 3">
    <name type="scientific">Rhizopogon vinicolor AM-OR11-026</name>
    <dbReference type="NCBI Taxonomy" id="1314800"/>
    <lineage>
        <taxon>Eukaryota</taxon>
        <taxon>Fungi</taxon>
        <taxon>Dikarya</taxon>
        <taxon>Basidiomycota</taxon>
        <taxon>Agaricomycotina</taxon>
        <taxon>Agaricomycetes</taxon>
        <taxon>Agaricomycetidae</taxon>
        <taxon>Boletales</taxon>
        <taxon>Suillineae</taxon>
        <taxon>Rhizopogonaceae</taxon>
        <taxon>Rhizopogon</taxon>
    </lineage>
</organism>
<evidence type="ECO:0000256" key="1">
    <source>
        <dbReference type="SAM" id="SignalP"/>
    </source>
</evidence>
<proteinExistence type="predicted"/>
<reference evidence="2 3" key="1">
    <citation type="submission" date="2016-06" db="EMBL/GenBank/DDBJ databases">
        <title>Comparative genomics of the ectomycorrhizal sister species Rhizopogon vinicolor and Rhizopogon vesiculosus (Basidiomycota: Boletales) reveals a divergence of the mating type B locus.</title>
        <authorList>
            <consortium name="DOE Joint Genome Institute"/>
            <person name="Mujic A.B."/>
            <person name="Kuo A."/>
            <person name="Tritt A."/>
            <person name="Lipzen A."/>
            <person name="Chen C."/>
            <person name="Johnson J."/>
            <person name="Sharma A."/>
            <person name="Barry K."/>
            <person name="Grigoriev I.V."/>
            <person name="Spatafora J.W."/>
        </authorList>
    </citation>
    <scope>NUCLEOTIDE SEQUENCE [LARGE SCALE GENOMIC DNA]</scope>
    <source>
        <strain evidence="2 3">AM-OR11-026</strain>
    </source>
</reference>
<dbReference type="Proteomes" id="UP000092154">
    <property type="component" value="Unassembled WGS sequence"/>
</dbReference>